<keyword evidence="2" id="KW-1185">Reference proteome</keyword>
<dbReference type="Pfam" id="PF13036">
    <property type="entry name" value="LpoB"/>
    <property type="match status" value="1"/>
</dbReference>
<dbReference type="InterPro" id="IPR014094">
    <property type="entry name" value="LpoB"/>
</dbReference>
<dbReference type="Gene3D" id="3.40.50.10610">
    <property type="entry name" value="ABC-type transport auxiliary lipoprotein component"/>
    <property type="match status" value="1"/>
</dbReference>
<dbReference type="KEGG" id="bsto:C0V70_15885"/>
<dbReference type="RefSeq" id="WP_102244849.1">
    <property type="nucleotide sequence ID" value="NZ_CP025704.1"/>
</dbReference>
<dbReference type="EMBL" id="CP025704">
    <property type="protein sequence ID" value="AUN99558.1"/>
    <property type="molecule type" value="Genomic_DNA"/>
</dbReference>
<accession>A0A2K9NVL8</accession>
<dbReference type="PROSITE" id="PS51257">
    <property type="entry name" value="PROKAR_LIPOPROTEIN"/>
    <property type="match status" value="1"/>
</dbReference>
<proteinExistence type="predicted"/>
<reference evidence="1 2" key="1">
    <citation type="submission" date="2018-01" db="EMBL/GenBank/DDBJ databases">
        <title>Complete genome sequence of Bacteriovorax stolpii DSM12778.</title>
        <authorList>
            <person name="Tang B."/>
            <person name="Chang J."/>
        </authorList>
    </citation>
    <scope>NUCLEOTIDE SEQUENCE [LARGE SCALE GENOMIC DNA]</scope>
    <source>
        <strain evidence="1 2">DSM 12778</strain>
    </source>
</reference>
<protein>
    <submittedName>
        <fullName evidence="1">Uncharacterized protein</fullName>
    </submittedName>
</protein>
<dbReference type="OrthoDB" id="5292104at2"/>
<evidence type="ECO:0000313" key="1">
    <source>
        <dbReference type="EMBL" id="AUN99558.1"/>
    </source>
</evidence>
<dbReference type="Proteomes" id="UP000235584">
    <property type="component" value="Chromosome"/>
</dbReference>
<name>A0A2K9NVL8_BACTC</name>
<organism evidence="1 2">
    <name type="scientific">Bacteriovorax stolpii</name>
    <name type="common">Bdellovibrio stolpii</name>
    <dbReference type="NCBI Taxonomy" id="960"/>
    <lineage>
        <taxon>Bacteria</taxon>
        <taxon>Pseudomonadati</taxon>
        <taxon>Bdellovibrionota</taxon>
        <taxon>Bacteriovoracia</taxon>
        <taxon>Bacteriovoracales</taxon>
        <taxon>Bacteriovoracaceae</taxon>
        <taxon>Bacteriovorax</taxon>
    </lineage>
</organism>
<sequence>MKASLTLVAIAMTVLLTSCSSFKAERVDGAKGDEKALTITDKWVLKDTENAVKDILEQIQKHKGFQRYLGETKRKPKIFIMEVQNETSEPYFPIADMNDELLNEFSASGEYTIIDNQGRDKILKEVKYQAEGMVDPAQMVQIGKQTGADLIILGAVRMNPESRDGRTIKQYTVNMRMTNLKTSEEVLRVRSKAQKYSEQAKSGW</sequence>
<evidence type="ECO:0000313" key="2">
    <source>
        <dbReference type="Proteomes" id="UP000235584"/>
    </source>
</evidence>
<gene>
    <name evidence="1" type="ORF">C0V70_15885</name>
</gene>
<dbReference type="AlphaFoldDB" id="A0A2K9NVL8"/>